<dbReference type="RefSeq" id="WP_169452810.1">
    <property type="nucleotide sequence ID" value="NZ_CP051774.1"/>
</dbReference>
<dbReference type="Proteomes" id="UP000501812">
    <property type="component" value="Chromosome"/>
</dbReference>
<proteinExistence type="predicted"/>
<dbReference type="EMBL" id="CP051774">
    <property type="protein sequence ID" value="QJE94589.1"/>
    <property type="molecule type" value="Genomic_DNA"/>
</dbReference>
<evidence type="ECO:0000313" key="1">
    <source>
        <dbReference type="EMBL" id="QJE94589.1"/>
    </source>
</evidence>
<dbReference type="AlphaFoldDB" id="A0A858RDV6"/>
<accession>A0A858RDV6</accession>
<dbReference type="InterPro" id="IPR029063">
    <property type="entry name" value="SAM-dependent_MTases_sf"/>
</dbReference>
<dbReference type="KEGG" id="luo:HHL09_01920"/>
<evidence type="ECO:0000313" key="2">
    <source>
        <dbReference type="Proteomes" id="UP000501812"/>
    </source>
</evidence>
<dbReference type="Gene3D" id="3.40.50.150">
    <property type="entry name" value="Vaccinia Virus protein VP39"/>
    <property type="match status" value="1"/>
</dbReference>
<sequence>MIKQFVRDFHYALNSREHSLFTHLLPEEKREKLGAYARKYDHFVETGTYLGETTAAMAALYKKVFTVEIHEELARKAAARFADHVNVEAYHGNSAEVLPKIIAKLDGPAVFWLDAHYSGPRTGKASRECPIEEELSIIFGNPSQEHLIFIDDARLFVGKNSYPKIGRLWKFVRTHSPYSMTVRDDIIRLYRDPERY</sequence>
<reference evidence="1 2" key="1">
    <citation type="submission" date="2020-04" db="EMBL/GenBank/DDBJ databases">
        <title>Luteolibacter sp. G-1-1-1 isolated from soil.</title>
        <authorList>
            <person name="Dahal R.H."/>
        </authorList>
    </citation>
    <scope>NUCLEOTIDE SEQUENCE [LARGE SCALE GENOMIC DNA]</scope>
    <source>
        <strain evidence="1 2">G-1-1-1</strain>
    </source>
</reference>
<organism evidence="1 2">
    <name type="scientific">Luteolibacter luteus</name>
    <dbReference type="NCBI Taxonomy" id="2728835"/>
    <lineage>
        <taxon>Bacteria</taxon>
        <taxon>Pseudomonadati</taxon>
        <taxon>Verrucomicrobiota</taxon>
        <taxon>Verrucomicrobiia</taxon>
        <taxon>Verrucomicrobiales</taxon>
        <taxon>Verrucomicrobiaceae</taxon>
        <taxon>Luteolibacter</taxon>
    </lineage>
</organism>
<dbReference type="SUPFAM" id="SSF53335">
    <property type="entry name" value="S-adenosyl-L-methionine-dependent methyltransferases"/>
    <property type="match status" value="1"/>
</dbReference>
<gene>
    <name evidence="1" type="ORF">HHL09_01920</name>
</gene>
<evidence type="ECO:0008006" key="3">
    <source>
        <dbReference type="Google" id="ProtNLM"/>
    </source>
</evidence>
<keyword evidence="2" id="KW-1185">Reference proteome</keyword>
<protein>
    <recommendedName>
        <fullName evidence="3">Class I SAM-dependent methyltransferase</fullName>
    </recommendedName>
</protein>
<name>A0A858RDV6_9BACT</name>